<dbReference type="AlphaFoldDB" id="A0A1M7YGX3"/>
<gene>
    <name evidence="2" type="ORF">SAMN02745217_03367</name>
</gene>
<dbReference type="Gene3D" id="1.10.1470.10">
    <property type="entry name" value="YjbJ"/>
    <property type="match status" value="1"/>
</dbReference>
<feature type="region of interest" description="Disordered" evidence="1">
    <location>
        <begin position="1"/>
        <end position="32"/>
    </location>
</feature>
<evidence type="ECO:0000313" key="3">
    <source>
        <dbReference type="Proteomes" id="UP000184612"/>
    </source>
</evidence>
<dbReference type="STRING" id="1121345.SAMN02745217_03367"/>
<dbReference type="Proteomes" id="UP000184612">
    <property type="component" value="Unassembled WGS sequence"/>
</dbReference>
<feature type="compositionally biased region" description="Basic and acidic residues" evidence="1">
    <location>
        <begin position="15"/>
        <end position="32"/>
    </location>
</feature>
<sequence>MDNKMNNQITHLSGKMKETAGKMVHSDQLELKGKIQTMGSEISEKGEEIKEKAASKANEIIDKIKNERGR</sequence>
<accession>A0A1M7YGX3</accession>
<dbReference type="OrthoDB" id="2086784at2"/>
<dbReference type="RefSeq" id="WP_073590024.1">
    <property type="nucleotide sequence ID" value="NZ_FRFD01000010.1"/>
</dbReference>
<name>A0A1M7YGX3_9FIRM</name>
<organism evidence="2 3">
    <name type="scientific">Anaerocolumna xylanovorans DSM 12503</name>
    <dbReference type="NCBI Taxonomy" id="1121345"/>
    <lineage>
        <taxon>Bacteria</taxon>
        <taxon>Bacillati</taxon>
        <taxon>Bacillota</taxon>
        <taxon>Clostridia</taxon>
        <taxon>Lachnospirales</taxon>
        <taxon>Lachnospiraceae</taxon>
        <taxon>Anaerocolumna</taxon>
    </lineage>
</organism>
<dbReference type="SUPFAM" id="SSF69047">
    <property type="entry name" value="Hypothetical protein YjbJ"/>
    <property type="match status" value="1"/>
</dbReference>
<feature type="compositionally biased region" description="Polar residues" evidence="1">
    <location>
        <begin position="1"/>
        <end position="11"/>
    </location>
</feature>
<dbReference type="EMBL" id="FRFD01000010">
    <property type="protein sequence ID" value="SHO51846.1"/>
    <property type="molecule type" value="Genomic_DNA"/>
</dbReference>
<keyword evidence="3" id="KW-1185">Reference proteome</keyword>
<evidence type="ECO:0000256" key="1">
    <source>
        <dbReference type="SAM" id="MobiDB-lite"/>
    </source>
</evidence>
<proteinExistence type="predicted"/>
<protein>
    <recommendedName>
        <fullName evidence="4">CsbD-like</fullName>
    </recommendedName>
</protein>
<reference evidence="2 3" key="1">
    <citation type="submission" date="2016-12" db="EMBL/GenBank/DDBJ databases">
        <authorList>
            <person name="Song W.-J."/>
            <person name="Kurnit D.M."/>
        </authorList>
    </citation>
    <scope>NUCLEOTIDE SEQUENCE [LARGE SCALE GENOMIC DNA]</scope>
    <source>
        <strain evidence="2 3">DSM 12503</strain>
    </source>
</reference>
<dbReference type="InterPro" id="IPR036629">
    <property type="entry name" value="YjbJ_sf"/>
</dbReference>
<evidence type="ECO:0008006" key="4">
    <source>
        <dbReference type="Google" id="ProtNLM"/>
    </source>
</evidence>
<evidence type="ECO:0000313" key="2">
    <source>
        <dbReference type="EMBL" id="SHO51846.1"/>
    </source>
</evidence>